<gene>
    <name evidence="2" type="ORF">SAMN05216378_2910</name>
</gene>
<accession>A0A1I1Z583</accession>
<evidence type="ECO:0000256" key="1">
    <source>
        <dbReference type="SAM" id="MobiDB-lite"/>
    </source>
</evidence>
<evidence type="ECO:0000313" key="3">
    <source>
        <dbReference type="Proteomes" id="UP000198855"/>
    </source>
</evidence>
<dbReference type="EMBL" id="FOMT01000002">
    <property type="protein sequence ID" value="SFE25490.1"/>
    <property type="molecule type" value="Genomic_DNA"/>
</dbReference>
<feature type="region of interest" description="Disordered" evidence="1">
    <location>
        <begin position="1"/>
        <end position="21"/>
    </location>
</feature>
<dbReference type="AlphaFoldDB" id="A0A1I1Z583"/>
<dbReference type="Proteomes" id="UP000198855">
    <property type="component" value="Unassembled WGS sequence"/>
</dbReference>
<keyword evidence="3" id="KW-1185">Reference proteome</keyword>
<proteinExistence type="predicted"/>
<dbReference type="STRING" id="1045775.SAMN05216378_2910"/>
<organism evidence="2 3">
    <name type="scientific">Paenibacillus catalpae</name>
    <dbReference type="NCBI Taxonomy" id="1045775"/>
    <lineage>
        <taxon>Bacteria</taxon>
        <taxon>Bacillati</taxon>
        <taxon>Bacillota</taxon>
        <taxon>Bacilli</taxon>
        <taxon>Bacillales</taxon>
        <taxon>Paenibacillaceae</taxon>
        <taxon>Paenibacillus</taxon>
    </lineage>
</organism>
<name>A0A1I1Z583_9BACL</name>
<protein>
    <submittedName>
        <fullName evidence="2">Uncharacterized protein</fullName>
    </submittedName>
</protein>
<reference evidence="3" key="1">
    <citation type="submission" date="2016-10" db="EMBL/GenBank/DDBJ databases">
        <authorList>
            <person name="Varghese N."/>
            <person name="Submissions S."/>
        </authorList>
    </citation>
    <scope>NUCLEOTIDE SEQUENCE [LARGE SCALE GENOMIC DNA]</scope>
    <source>
        <strain evidence="3">CGMCC 1.10784</strain>
    </source>
</reference>
<sequence length="55" mass="6571">MHQSRKEQGMERSSRRLLHTDRREALLMSRLEEQVETAEEFLAFPSNRREPGGRM</sequence>
<dbReference type="RefSeq" id="WP_175532852.1">
    <property type="nucleotide sequence ID" value="NZ_FOMT01000002.1"/>
</dbReference>
<evidence type="ECO:0000313" key="2">
    <source>
        <dbReference type="EMBL" id="SFE25490.1"/>
    </source>
</evidence>